<evidence type="ECO:0000313" key="2">
    <source>
        <dbReference type="EMBL" id="KFE66464.1"/>
    </source>
</evidence>
<keyword evidence="1" id="KW-1133">Transmembrane helix</keyword>
<keyword evidence="1" id="KW-0812">Transmembrane</keyword>
<organism evidence="2 3">
    <name type="scientific">Hyalangium minutum</name>
    <dbReference type="NCBI Taxonomy" id="394096"/>
    <lineage>
        <taxon>Bacteria</taxon>
        <taxon>Pseudomonadati</taxon>
        <taxon>Myxococcota</taxon>
        <taxon>Myxococcia</taxon>
        <taxon>Myxococcales</taxon>
        <taxon>Cystobacterineae</taxon>
        <taxon>Archangiaceae</taxon>
        <taxon>Hyalangium</taxon>
    </lineage>
</organism>
<feature type="transmembrane region" description="Helical" evidence="1">
    <location>
        <begin position="20"/>
        <end position="40"/>
    </location>
</feature>
<comment type="caution">
    <text evidence="2">The sequence shown here is derived from an EMBL/GenBank/DDBJ whole genome shotgun (WGS) entry which is preliminary data.</text>
</comment>
<dbReference type="STRING" id="394096.DB31_0937"/>
<keyword evidence="1" id="KW-0472">Membrane</keyword>
<reference evidence="2 3" key="1">
    <citation type="submission" date="2014-04" db="EMBL/GenBank/DDBJ databases">
        <title>Genome assembly of Hyalangium minutum DSM 14724.</title>
        <authorList>
            <person name="Sharma G."/>
            <person name="Subramanian S."/>
        </authorList>
    </citation>
    <scope>NUCLEOTIDE SEQUENCE [LARGE SCALE GENOMIC DNA]</scope>
    <source>
        <strain evidence="2 3">DSM 14724</strain>
    </source>
</reference>
<dbReference type="AlphaFoldDB" id="A0A085WFK1"/>
<evidence type="ECO:0000256" key="1">
    <source>
        <dbReference type="SAM" id="Phobius"/>
    </source>
</evidence>
<sequence length="59" mass="6371">MVARPARKLRGQAMVEYSAVMFALAMGGGVGIIIILPSLMNALDRYLAGIYFMLNLAIP</sequence>
<gene>
    <name evidence="2" type="ORF">DB31_0937</name>
</gene>
<name>A0A085WFK1_9BACT</name>
<keyword evidence="3" id="KW-1185">Reference proteome</keyword>
<protein>
    <submittedName>
        <fullName evidence="2">Uncharacterized protein</fullName>
    </submittedName>
</protein>
<accession>A0A085WFK1</accession>
<dbReference type="EMBL" id="JMCB01000010">
    <property type="protein sequence ID" value="KFE66464.1"/>
    <property type="molecule type" value="Genomic_DNA"/>
</dbReference>
<proteinExistence type="predicted"/>
<dbReference type="Proteomes" id="UP000028725">
    <property type="component" value="Unassembled WGS sequence"/>
</dbReference>
<evidence type="ECO:0000313" key="3">
    <source>
        <dbReference type="Proteomes" id="UP000028725"/>
    </source>
</evidence>